<proteinExistence type="predicted"/>
<dbReference type="EMBL" id="QKZL01000060">
    <property type="protein sequence ID" value="PZX09927.1"/>
    <property type="molecule type" value="Genomic_DNA"/>
</dbReference>
<comment type="caution">
    <text evidence="2">The sequence shown here is derived from an EMBL/GenBank/DDBJ whole genome shotgun (WGS) entry which is preliminary data.</text>
</comment>
<feature type="chain" id="PRO_5016052028" evidence="1">
    <location>
        <begin position="23"/>
        <end position="403"/>
    </location>
</feature>
<dbReference type="Gene3D" id="2.130.10.10">
    <property type="entry name" value="YVTN repeat-like/Quinoprotein amine dehydrogenase"/>
    <property type="match status" value="1"/>
</dbReference>
<name>A0A2W7MUS9_9RHOB</name>
<gene>
    <name evidence="2" type="ORF">LX81_04360</name>
</gene>
<evidence type="ECO:0000256" key="1">
    <source>
        <dbReference type="SAM" id="SignalP"/>
    </source>
</evidence>
<reference evidence="2 3" key="1">
    <citation type="submission" date="2018-06" db="EMBL/GenBank/DDBJ databases">
        <title>Genomic Encyclopedia of Archaeal and Bacterial Type Strains, Phase II (KMG-II): from individual species to whole genera.</title>
        <authorList>
            <person name="Goeker M."/>
        </authorList>
    </citation>
    <scope>NUCLEOTIDE SEQUENCE [LARGE SCALE GENOMIC DNA]</scope>
    <source>
        <strain evidence="2 3">DSM 22009</strain>
    </source>
</reference>
<dbReference type="SUPFAM" id="SSF50998">
    <property type="entry name" value="Quinoprotein alcohol dehydrogenase-like"/>
    <property type="match status" value="1"/>
</dbReference>
<dbReference type="AlphaFoldDB" id="A0A2W7MUS9"/>
<organism evidence="2 3">
    <name type="scientific">Palleronia aestuarii</name>
    <dbReference type="NCBI Taxonomy" id="568105"/>
    <lineage>
        <taxon>Bacteria</taxon>
        <taxon>Pseudomonadati</taxon>
        <taxon>Pseudomonadota</taxon>
        <taxon>Alphaproteobacteria</taxon>
        <taxon>Rhodobacterales</taxon>
        <taxon>Roseobacteraceae</taxon>
        <taxon>Palleronia</taxon>
    </lineage>
</organism>
<dbReference type="Proteomes" id="UP000248916">
    <property type="component" value="Unassembled WGS sequence"/>
</dbReference>
<keyword evidence="1" id="KW-0732">Signal</keyword>
<dbReference type="InterPro" id="IPR011047">
    <property type="entry name" value="Quinoprotein_ADH-like_sf"/>
</dbReference>
<evidence type="ECO:0000313" key="2">
    <source>
        <dbReference type="EMBL" id="PZX09927.1"/>
    </source>
</evidence>
<protein>
    <submittedName>
        <fullName evidence="2">Zinc transport system substrate-binding protein</fullName>
    </submittedName>
</protein>
<feature type="signal peptide" evidence="1">
    <location>
        <begin position="1"/>
        <end position="22"/>
    </location>
</feature>
<dbReference type="InterPro" id="IPR015943">
    <property type="entry name" value="WD40/YVTN_repeat-like_dom_sf"/>
</dbReference>
<keyword evidence="3" id="KW-1185">Reference proteome</keyword>
<sequence length="403" mass="43128">MINSRLAVLVASVAFVGTAASAQDDSATLWRLFVANHDNGRITALDLDAPDNRWTFDVGGASRLYPTASGEAVLAVQSDDDRVAFLRSGIALESHGDHADIEISDPARIDGELTGPRPFHVVTHQGTSAINFDRGGYALFLTEDEILAGDFDGDRFEQARAHHGFSVPHRGVVVSSVASDEETEGDALPGRVGLQLFDADGTPASDMQTCTGLHGEAFSGNVMLAGCEEGTAMVSQDGDALSLGFLPYPDDFPENATGTLLGGSAIQIFVGDYGDNDLVVIDPETEPYFSRVEFPFRHVDFVLDPAKPQYAYVLTEDGTLHRLNILSLEQTSQASVTAPYSMDGHWRDPRPRLAVAGDALVLTDPNEGLVRVIDSESLEQLRTIEVEGTPYNVLAIGGSGLVH</sequence>
<dbReference type="RefSeq" id="WP_111539280.1">
    <property type="nucleotide sequence ID" value="NZ_QKZL01000060.1"/>
</dbReference>
<dbReference type="OrthoDB" id="9810636at2"/>
<accession>A0A2W7MUS9</accession>
<evidence type="ECO:0000313" key="3">
    <source>
        <dbReference type="Proteomes" id="UP000248916"/>
    </source>
</evidence>